<feature type="region of interest" description="Disordered" evidence="1">
    <location>
        <begin position="33"/>
        <end position="63"/>
    </location>
</feature>
<dbReference type="AlphaFoldDB" id="A0A9D4BQ56"/>
<evidence type="ECO:0000256" key="1">
    <source>
        <dbReference type="SAM" id="MobiDB-lite"/>
    </source>
</evidence>
<accession>A0A9D4BQ56</accession>
<reference evidence="2" key="1">
    <citation type="journal article" date="2019" name="bioRxiv">
        <title>The Genome of the Zebra Mussel, Dreissena polymorpha: A Resource for Invasive Species Research.</title>
        <authorList>
            <person name="McCartney M.A."/>
            <person name="Auch B."/>
            <person name="Kono T."/>
            <person name="Mallez S."/>
            <person name="Zhang Y."/>
            <person name="Obille A."/>
            <person name="Becker A."/>
            <person name="Abrahante J.E."/>
            <person name="Garbe J."/>
            <person name="Badalamenti J.P."/>
            <person name="Herman A."/>
            <person name="Mangelson H."/>
            <person name="Liachko I."/>
            <person name="Sullivan S."/>
            <person name="Sone E.D."/>
            <person name="Koren S."/>
            <person name="Silverstein K.A.T."/>
            <person name="Beckman K.B."/>
            <person name="Gohl D.M."/>
        </authorList>
    </citation>
    <scope>NUCLEOTIDE SEQUENCE</scope>
    <source>
        <strain evidence="2">Duluth1</strain>
        <tissue evidence="2">Whole animal</tissue>
    </source>
</reference>
<name>A0A9D4BQ56_DREPO</name>
<evidence type="ECO:0000313" key="3">
    <source>
        <dbReference type="Proteomes" id="UP000828390"/>
    </source>
</evidence>
<gene>
    <name evidence="2" type="ORF">DPMN_078357</name>
</gene>
<keyword evidence="3" id="KW-1185">Reference proteome</keyword>
<dbReference type="Proteomes" id="UP000828390">
    <property type="component" value="Unassembled WGS sequence"/>
</dbReference>
<evidence type="ECO:0000313" key="2">
    <source>
        <dbReference type="EMBL" id="KAH3703323.1"/>
    </source>
</evidence>
<protein>
    <submittedName>
        <fullName evidence="2">Uncharacterized protein</fullName>
    </submittedName>
</protein>
<organism evidence="2 3">
    <name type="scientific">Dreissena polymorpha</name>
    <name type="common">Zebra mussel</name>
    <name type="synonym">Mytilus polymorpha</name>
    <dbReference type="NCBI Taxonomy" id="45954"/>
    <lineage>
        <taxon>Eukaryota</taxon>
        <taxon>Metazoa</taxon>
        <taxon>Spiralia</taxon>
        <taxon>Lophotrochozoa</taxon>
        <taxon>Mollusca</taxon>
        <taxon>Bivalvia</taxon>
        <taxon>Autobranchia</taxon>
        <taxon>Heteroconchia</taxon>
        <taxon>Euheterodonta</taxon>
        <taxon>Imparidentia</taxon>
        <taxon>Neoheterodontei</taxon>
        <taxon>Myida</taxon>
        <taxon>Dreissenoidea</taxon>
        <taxon>Dreissenidae</taxon>
        <taxon>Dreissena</taxon>
    </lineage>
</organism>
<dbReference type="EMBL" id="JAIWYP010000015">
    <property type="protein sequence ID" value="KAH3703323.1"/>
    <property type="molecule type" value="Genomic_DNA"/>
</dbReference>
<proteinExistence type="predicted"/>
<reference evidence="2" key="2">
    <citation type="submission" date="2020-11" db="EMBL/GenBank/DDBJ databases">
        <authorList>
            <person name="McCartney M.A."/>
            <person name="Auch B."/>
            <person name="Kono T."/>
            <person name="Mallez S."/>
            <person name="Becker A."/>
            <person name="Gohl D.M."/>
            <person name="Silverstein K.A.T."/>
            <person name="Koren S."/>
            <person name="Bechman K.B."/>
            <person name="Herman A."/>
            <person name="Abrahante J.E."/>
            <person name="Garbe J."/>
        </authorList>
    </citation>
    <scope>NUCLEOTIDE SEQUENCE</scope>
    <source>
        <strain evidence="2">Duluth1</strain>
        <tissue evidence="2">Whole animal</tissue>
    </source>
</reference>
<comment type="caution">
    <text evidence="2">The sequence shown here is derived from an EMBL/GenBank/DDBJ whole genome shotgun (WGS) entry which is preliminary data.</text>
</comment>
<sequence length="111" mass="12484">MHGFGSHLARQCGSRTASVSGGVQMPVVSGYQQNSQAPYVKQKTEPSSSSCRVTAGRNRRGQRGHEAVIHWQWQKSFMPMVPLPMPQYSLYDIIFNGRDTPRLLFIVFQNS</sequence>